<dbReference type="Pfam" id="PF00155">
    <property type="entry name" value="Aminotran_1_2"/>
    <property type="match status" value="1"/>
</dbReference>
<dbReference type="InterPro" id="IPR036388">
    <property type="entry name" value="WH-like_DNA-bd_sf"/>
</dbReference>
<evidence type="ECO:0000313" key="8">
    <source>
        <dbReference type="Proteomes" id="UP000652760"/>
    </source>
</evidence>
<proteinExistence type="inferred from homology"/>
<keyword evidence="4" id="KW-0238">DNA-binding</keyword>
<evidence type="ECO:0000259" key="6">
    <source>
        <dbReference type="PROSITE" id="PS50949"/>
    </source>
</evidence>
<evidence type="ECO:0000256" key="2">
    <source>
        <dbReference type="ARBA" id="ARBA00022898"/>
    </source>
</evidence>
<accession>A0ABS1F6Q0</accession>
<feature type="domain" description="HTH gntR-type" evidence="6">
    <location>
        <begin position="5"/>
        <end position="73"/>
    </location>
</feature>
<dbReference type="GO" id="GO:0008483">
    <property type="term" value="F:transaminase activity"/>
    <property type="evidence" value="ECO:0007669"/>
    <property type="project" value="UniProtKB-KW"/>
</dbReference>
<keyword evidence="5" id="KW-0804">Transcription</keyword>
<dbReference type="PANTHER" id="PTHR46577">
    <property type="entry name" value="HTH-TYPE TRANSCRIPTIONAL REGULATORY PROTEIN GABR"/>
    <property type="match status" value="1"/>
</dbReference>
<evidence type="ECO:0000256" key="1">
    <source>
        <dbReference type="ARBA" id="ARBA00005384"/>
    </source>
</evidence>
<dbReference type="CDD" id="cd07377">
    <property type="entry name" value="WHTH_GntR"/>
    <property type="match status" value="1"/>
</dbReference>
<dbReference type="Gene3D" id="1.10.10.10">
    <property type="entry name" value="Winged helix-like DNA-binding domain superfamily/Winged helix DNA-binding domain"/>
    <property type="match status" value="1"/>
</dbReference>
<evidence type="ECO:0000256" key="3">
    <source>
        <dbReference type="ARBA" id="ARBA00023015"/>
    </source>
</evidence>
<reference evidence="8" key="1">
    <citation type="submission" date="2021-01" db="EMBL/GenBank/DDBJ databases">
        <title>Genome public.</title>
        <authorList>
            <person name="Liu C."/>
            <person name="Sun Q."/>
        </authorList>
    </citation>
    <scope>NUCLEOTIDE SEQUENCE [LARGE SCALE GENOMIC DNA]</scope>
    <source>
        <strain evidence="8">YIM B02556</strain>
    </source>
</reference>
<gene>
    <name evidence="7" type="ORF">JHL17_17095</name>
</gene>
<keyword evidence="8" id="KW-1185">Reference proteome</keyword>
<dbReference type="SUPFAM" id="SSF53383">
    <property type="entry name" value="PLP-dependent transferases"/>
    <property type="match status" value="1"/>
</dbReference>
<evidence type="ECO:0000256" key="5">
    <source>
        <dbReference type="ARBA" id="ARBA00023163"/>
    </source>
</evidence>
<dbReference type="InterPro" id="IPR015424">
    <property type="entry name" value="PyrdxlP-dep_Trfase"/>
</dbReference>
<name>A0ABS1F6Q0_9PROT</name>
<dbReference type="EMBL" id="JAENHM010000051">
    <property type="protein sequence ID" value="MBK1839130.1"/>
    <property type="molecule type" value="Genomic_DNA"/>
</dbReference>
<comment type="caution">
    <text evidence="7">The sequence shown here is derived from an EMBL/GenBank/DDBJ whole genome shotgun (WGS) entry which is preliminary data.</text>
</comment>
<dbReference type="InterPro" id="IPR051446">
    <property type="entry name" value="HTH_trans_reg/aminotransferase"/>
</dbReference>
<keyword evidence="7" id="KW-0032">Aminotransferase</keyword>
<evidence type="ECO:0000256" key="4">
    <source>
        <dbReference type="ARBA" id="ARBA00023125"/>
    </source>
</evidence>
<dbReference type="InterPro" id="IPR000524">
    <property type="entry name" value="Tscrpt_reg_HTH_GntR"/>
</dbReference>
<dbReference type="SUPFAM" id="SSF46785">
    <property type="entry name" value="Winged helix' DNA-binding domain"/>
    <property type="match status" value="1"/>
</dbReference>
<dbReference type="Gene3D" id="3.40.640.10">
    <property type="entry name" value="Type I PLP-dependent aspartate aminotransferase-like (Major domain)"/>
    <property type="match status" value="1"/>
</dbReference>
<comment type="similarity">
    <text evidence="1">In the C-terminal section; belongs to the class-I pyridoxal-phosphate-dependent aminotransferase family.</text>
</comment>
<keyword evidence="2" id="KW-0663">Pyridoxal phosphate</keyword>
<dbReference type="InterPro" id="IPR004839">
    <property type="entry name" value="Aminotransferase_I/II_large"/>
</dbReference>
<dbReference type="PROSITE" id="PS50949">
    <property type="entry name" value="HTH_GNTR"/>
    <property type="match status" value="1"/>
</dbReference>
<dbReference type="CDD" id="cd00609">
    <property type="entry name" value="AAT_like"/>
    <property type="match status" value="1"/>
</dbReference>
<sequence>MTREMTRVASIVDRITGLIGDGLLKPGERLLSVRAGAVEHGVSKNTMAEAYDRLVALGYLEAKQGSGYYVARVRRASAEQQPAHVAEAVDFVSLLREQLVQSYAVRIGDGRPPPSWMERFEIGSAPRFMAAVRGLASEHGYGSPWGFLPLRERLALTLGERAIKASPDQILLTQGANHALDLVARQMLEPGDTVLVDSPGYYPLFGKLRLSRIAIVGVQRRQDGPDLDDLAAKAAAHKPKLFFTQSLAHNPTGGSITPSVAHRLLQVAGQHGFYVVEDDPFADVLPAASPRLAALDQLDRVIYVGTFSKTLSASLRVGYVAAKRPLIDRLCDVKMLTIVSTSDYVERIVYGFIASGHYLRHLRRLKTRIEDHAEKAMLALGRIGVRLPPAASGSYYLWGELPGQIDELGLTHRAAERGIFLAPGSLFLPAKAPTAPAMRINIAYADDPRFTDFLAAELRA</sequence>
<keyword evidence="3" id="KW-0805">Transcription regulation</keyword>
<evidence type="ECO:0000313" key="7">
    <source>
        <dbReference type="EMBL" id="MBK1839130.1"/>
    </source>
</evidence>
<dbReference type="InterPro" id="IPR015421">
    <property type="entry name" value="PyrdxlP-dep_Trfase_major"/>
</dbReference>
<dbReference type="SMART" id="SM00345">
    <property type="entry name" value="HTH_GNTR"/>
    <property type="match status" value="1"/>
</dbReference>
<protein>
    <submittedName>
        <fullName evidence="7">PLP-dependent aminotransferase family protein</fullName>
    </submittedName>
</protein>
<dbReference type="InterPro" id="IPR036390">
    <property type="entry name" value="WH_DNA-bd_sf"/>
</dbReference>
<dbReference type="PANTHER" id="PTHR46577:SF2">
    <property type="entry name" value="TRANSCRIPTIONAL REGULATORY PROTEIN"/>
    <property type="match status" value="1"/>
</dbReference>
<keyword evidence="7" id="KW-0808">Transferase</keyword>
<dbReference type="Pfam" id="PF00392">
    <property type="entry name" value="GntR"/>
    <property type="match status" value="1"/>
</dbReference>
<organism evidence="7 8">
    <name type="scientific">Azospirillum endophyticum</name>
    <dbReference type="NCBI Taxonomy" id="2800326"/>
    <lineage>
        <taxon>Bacteria</taxon>
        <taxon>Pseudomonadati</taxon>
        <taxon>Pseudomonadota</taxon>
        <taxon>Alphaproteobacteria</taxon>
        <taxon>Rhodospirillales</taxon>
        <taxon>Azospirillaceae</taxon>
        <taxon>Azospirillum</taxon>
    </lineage>
</organism>
<dbReference type="Proteomes" id="UP000652760">
    <property type="component" value="Unassembled WGS sequence"/>
</dbReference>